<dbReference type="AlphaFoldDB" id="A0A6J8BPL6"/>
<evidence type="ECO:0000259" key="9">
    <source>
        <dbReference type="PROSITE" id="PS51212"/>
    </source>
</evidence>
<evidence type="ECO:0000256" key="4">
    <source>
        <dbReference type="ARBA" id="ARBA00022989"/>
    </source>
</evidence>
<feature type="region of interest" description="Disordered" evidence="7">
    <location>
        <begin position="319"/>
        <end position="352"/>
    </location>
</feature>
<keyword evidence="6" id="KW-0325">Glycoprotein</keyword>
<sequence length="495" mass="56339">MILKVYYLFVFAREVFPIELNRTITVCENEPVKLSCINNSNIKITSVQFGPRKEPYHIETSSNYILSDDNSTQTQHPLEGVCNERQSCLVNETYINFTHYQIPRTIDVTYRCEYEYVGCYHDNWHRAFDFQRGNPHNVMSTKICYQFCSTQNQLFKYFATEHGDECYCGNGEELGKGPYKASSGCNKVCRNNRDEICGGSWKLSVYDMNTGQQTANGVLTNDQINCSHHSGAKNLSVKIQNSPKTCKSNASRKIKVLPLRSEKRYNENLASFIGDDKRNNNDKNQTGIIIGAIGGVLTIVIVALLLLALRKRIQHKAAEQHAHEKLSNNERSLSEGNDENHVYANDQSPQQNMGLSNAENVIYLNYDENSVVFSRQTDESSNTNLKGIQNQQDNIKPSQLQSNPDTSVYCNYTSNIAGSHHTSGVEITDNDAAQTEVEYEYTDRVMRKNENVYNETKDGVYDVGSHVRVEKKNEDTYDHFFGNTTEDDYDISHIK</sequence>
<dbReference type="Proteomes" id="UP000507470">
    <property type="component" value="Unassembled WGS sequence"/>
</dbReference>
<dbReference type="PROSITE" id="PS51212">
    <property type="entry name" value="WSC"/>
    <property type="match status" value="1"/>
</dbReference>
<evidence type="ECO:0000256" key="3">
    <source>
        <dbReference type="ARBA" id="ARBA00022729"/>
    </source>
</evidence>
<dbReference type="InterPro" id="IPR002889">
    <property type="entry name" value="WSC_carb-bd"/>
</dbReference>
<evidence type="ECO:0000256" key="2">
    <source>
        <dbReference type="ARBA" id="ARBA00022692"/>
    </source>
</evidence>
<feature type="region of interest" description="Disordered" evidence="7">
    <location>
        <begin position="375"/>
        <end position="403"/>
    </location>
</feature>
<keyword evidence="3" id="KW-0732">Signal</keyword>
<dbReference type="PANTHER" id="PTHR24269">
    <property type="entry name" value="KREMEN PROTEIN"/>
    <property type="match status" value="1"/>
</dbReference>
<protein>
    <recommendedName>
        <fullName evidence="9">WSC domain-containing protein</fullName>
    </recommendedName>
</protein>
<evidence type="ECO:0000256" key="7">
    <source>
        <dbReference type="SAM" id="MobiDB-lite"/>
    </source>
</evidence>
<evidence type="ECO:0000256" key="8">
    <source>
        <dbReference type="SAM" id="Phobius"/>
    </source>
</evidence>
<comment type="subcellular location">
    <subcellularLocation>
        <location evidence="1">Membrane</location>
        <topology evidence="1">Single-pass membrane protein</topology>
    </subcellularLocation>
</comment>
<dbReference type="OrthoDB" id="4781at2759"/>
<dbReference type="PANTHER" id="PTHR24269:SF16">
    <property type="entry name" value="PROTEIN SLG1"/>
    <property type="match status" value="1"/>
</dbReference>
<dbReference type="InterPro" id="IPR043159">
    <property type="entry name" value="Lectin_gal-bd_sf"/>
</dbReference>
<evidence type="ECO:0000313" key="11">
    <source>
        <dbReference type="Proteomes" id="UP000507470"/>
    </source>
</evidence>
<evidence type="ECO:0000256" key="6">
    <source>
        <dbReference type="ARBA" id="ARBA00023180"/>
    </source>
</evidence>
<feature type="transmembrane region" description="Helical" evidence="8">
    <location>
        <begin position="287"/>
        <end position="309"/>
    </location>
</feature>
<dbReference type="Gene3D" id="2.60.120.740">
    <property type="match status" value="1"/>
</dbReference>
<evidence type="ECO:0000256" key="1">
    <source>
        <dbReference type="ARBA" id="ARBA00004167"/>
    </source>
</evidence>
<keyword evidence="2 8" id="KW-0812">Transmembrane</keyword>
<organism evidence="10 11">
    <name type="scientific">Mytilus coruscus</name>
    <name type="common">Sea mussel</name>
    <dbReference type="NCBI Taxonomy" id="42192"/>
    <lineage>
        <taxon>Eukaryota</taxon>
        <taxon>Metazoa</taxon>
        <taxon>Spiralia</taxon>
        <taxon>Lophotrochozoa</taxon>
        <taxon>Mollusca</taxon>
        <taxon>Bivalvia</taxon>
        <taxon>Autobranchia</taxon>
        <taxon>Pteriomorphia</taxon>
        <taxon>Mytilida</taxon>
        <taxon>Mytiloidea</taxon>
        <taxon>Mytilidae</taxon>
        <taxon>Mytilinae</taxon>
        <taxon>Mytilus</taxon>
    </lineage>
</organism>
<accession>A0A6J8BPL6</accession>
<keyword evidence="5 8" id="KW-0472">Membrane</keyword>
<reference evidence="10 11" key="1">
    <citation type="submission" date="2020-06" db="EMBL/GenBank/DDBJ databases">
        <authorList>
            <person name="Li R."/>
            <person name="Bekaert M."/>
        </authorList>
    </citation>
    <scope>NUCLEOTIDE SEQUENCE [LARGE SCALE GENOMIC DNA]</scope>
    <source>
        <strain evidence="11">wild</strain>
    </source>
</reference>
<dbReference type="InterPro" id="IPR051836">
    <property type="entry name" value="Kremen_rcpt"/>
</dbReference>
<gene>
    <name evidence="10" type="ORF">MCOR_20612</name>
</gene>
<dbReference type="SMART" id="SM00321">
    <property type="entry name" value="WSC"/>
    <property type="match status" value="1"/>
</dbReference>
<evidence type="ECO:0000256" key="5">
    <source>
        <dbReference type="ARBA" id="ARBA00023136"/>
    </source>
</evidence>
<dbReference type="CDD" id="cd22823">
    <property type="entry name" value="Gal_Rha_Lectin"/>
    <property type="match status" value="1"/>
</dbReference>
<proteinExistence type="predicted"/>
<feature type="domain" description="WSC" evidence="9">
    <location>
        <begin position="113"/>
        <end position="209"/>
    </location>
</feature>
<dbReference type="GO" id="GO:0005886">
    <property type="term" value="C:plasma membrane"/>
    <property type="evidence" value="ECO:0007669"/>
    <property type="project" value="TreeGrafter"/>
</dbReference>
<feature type="compositionally biased region" description="Basic and acidic residues" evidence="7">
    <location>
        <begin position="319"/>
        <end position="328"/>
    </location>
</feature>
<keyword evidence="4 8" id="KW-1133">Transmembrane helix</keyword>
<dbReference type="EMBL" id="CACVKT020003682">
    <property type="protein sequence ID" value="CAC5385030.1"/>
    <property type="molecule type" value="Genomic_DNA"/>
</dbReference>
<dbReference type="Pfam" id="PF01822">
    <property type="entry name" value="WSC"/>
    <property type="match status" value="1"/>
</dbReference>
<name>A0A6J8BPL6_MYTCO</name>
<keyword evidence="11" id="KW-1185">Reference proteome</keyword>
<evidence type="ECO:0000313" key="10">
    <source>
        <dbReference type="EMBL" id="CAC5385030.1"/>
    </source>
</evidence>